<dbReference type="AlphaFoldDB" id="A0A3R8J4R8"/>
<accession>A0A3R8J4R8</accession>
<evidence type="ECO:0000313" key="1">
    <source>
        <dbReference type="EMBL" id="RRK09136.1"/>
    </source>
</evidence>
<organism evidence="1 2">
    <name type="scientific">Lactiplantibacillus garii</name>
    <dbReference type="NCBI Taxonomy" id="2306423"/>
    <lineage>
        <taxon>Bacteria</taxon>
        <taxon>Bacillati</taxon>
        <taxon>Bacillota</taxon>
        <taxon>Bacilli</taxon>
        <taxon>Lactobacillales</taxon>
        <taxon>Lactobacillaceae</taxon>
        <taxon>Lactiplantibacillus</taxon>
    </lineage>
</organism>
<comment type="caution">
    <text evidence="1">The sequence shown here is derived from an EMBL/GenBank/DDBJ whole genome shotgun (WGS) entry which is preliminary data.</text>
</comment>
<evidence type="ECO:0000313" key="2">
    <source>
        <dbReference type="Proteomes" id="UP000283633"/>
    </source>
</evidence>
<name>A0A3R8J4R8_9LACO</name>
<dbReference type="Proteomes" id="UP000283633">
    <property type="component" value="Unassembled WGS sequence"/>
</dbReference>
<protein>
    <submittedName>
        <fullName evidence="1">Uncharacterized protein</fullName>
    </submittedName>
</protein>
<sequence>VLVVATLLFAGSVFLSGNHNYNNIAYTSTKKHTLKNAFNVNFKLDKNNYNVLFMTPTTFYGTTDYAPVGAWPVDNRNSLITHEVLVKGKKIKSSYTKDVTK</sequence>
<dbReference type="RefSeq" id="WP_225422918.1">
    <property type="nucleotide sequence ID" value="NZ_QWZQ01000146.1"/>
</dbReference>
<feature type="non-terminal residue" evidence="1">
    <location>
        <position position="1"/>
    </location>
</feature>
<keyword evidence="2" id="KW-1185">Reference proteome</keyword>
<gene>
    <name evidence="1" type="ORF">D1831_14480</name>
</gene>
<reference evidence="1 2" key="1">
    <citation type="submission" date="2018-08" db="EMBL/GenBank/DDBJ databases">
        <title>Genome Lactobacillus garii FI11369.</title>
        <authorList>
            <person name="Diaz M."/>
            <person name="Narbad A."/>
        </authorList>
    </citation>
    <scope>NUCLEOTIDE SEQUENCE [LARGE SCALE GENOMIC DNA]</scope>
    <source>
        <strain evidence="1 2">FI11369</strain>
    </source>
</reference>
<feature type="non-terminal residue" evidence="1">
    <location>
        <position position="101"/>
    </location>
</feature>
<dbReference type="EMBL" id="QWZQ01000146">
    <property type="protein sequence ID" value="RRK09136.1"/>
    <property type="molecule type" value="Genomic_DNA"/>
</dbReference>
<proteinExistence type="predicted"/>